<name>A0ABN9TS96_9DINO</name>
<feature type="non-terminal residue" evidence="1">
    <location>
        <position position="169"/>
    </location>
</feature>
<proteinExistence type="predicted"/>
<gene>
    <name evidence="1" type="ORF">PCOR1329_LOCUS41822</name>
</gene>
<comment type="caution">
    <text evidence="1">The sequence shown here is derived from an EMBL/GenBank/DDBJ whole genome shotgun (WGS) entry which is preliminary data.</text>
</comment>
<feature type="non-terminal residue" evidence="1">
    <location>
        <position position="1"/>
    </location>
</feature>
<reference evidence="1" key="1">
    <citation type="submission" date="2023-10" db="EMBL/GenBank/DDBJ databases">
        <authorList>
            <person name="Chen Y."/>
            <person name="Shah S."/>
            <person name="Dougan E. K."/>
            <person name="Thang M."/>
            <person name="Chan C."/>
        </authorList>
    </citation>
    <scope>NUCLEOTIDE SEQUENCE [LARGE SCALE GENOMIC DNA]</scope>
</reference>
<organism evidence="1 2">
    <name type="scientific">Prorocentrum cordatum</name>
    <dbReference type="NCBI Taxonomy" id="2364126"/>
    <lineage>
        <taxon>Eukaryota</taxon>
        <taxon>Sar</taxon>
        <taxon>Alveolata</taxon>
        <taxon>Dinophyceae</taxon>
        <taxon>Prorocentrales</taxon>
        <taxon>Prorocentraceae</taxon>
        <taxon>Prorocentrum</taxon>
    </lineage>
</organism>
<sequence>MGDPFGEEVAGQPPLQRARVGDIMDLDGDARRAPAPGTPGGGVTLDPTFGLGREAAAMVNSIKAALNPDFSNITRDVENVRTQLTNMSLEVDLMTTRMDSFSSRVDKTGQNVQDLLKRTAVLDRDIYTLEPLASLGKIKFRSSRNMWTFPKPFKGHKFQFQGKNLFHPI</sequence>
<keyword evidence="2" id="KW-1185">Reference proteome</keyword>
<accession>A0ABN9TS96</accession>
<protein>
    <recommendedName>
        <fullName evidence="3">V-SNARE coiled-coil homology domain-containing protein</fullName>
    </recommendedName>
</protein>
<dbReference type="EMBL" id="CAUYUJ010015027">
    <property type="protein sequence ID" value="CAK0849042.1"/>
    <property type="molecule type" value="Genomic_DNA"/>
</dbReference>
<evidence type="ECO:0008006" key="3">
    <source>
        <dbReference type="Google" id="ProtNLM"/>
    </source>
</evidence>
<evidence type="ECO:0000313" key="1">
    <source>
        <dbReference type="EMBL" id="CAK0849042.1"/>
    </source>
</evidence>
<dbReference type="Proteomes" id="UP001189429">
    <property type="component" value="Unassembled WGS sequence"/>
</dbReference>
<evidence type="ECO:0000313" key="2">
    <source>
        <dbReference type="Proteomes" id="UP001189429"/>
    </source>
</evidence>